<evidence type="ECO:0000256" key="2">
    <source>
        <dbReference type="ARBA" id="ARBA00022692"/>
    </source>
</evidence>
<organism evidence="8 9">
    <name type="scientific">Heliomicrobium undosum</name>
    <dbReference type="NCBI Taxonomy" id="121734"/>
    <lineage>
        <taxon>Bacteria</taxon>
        <taxon>Bacillati</taxon>
        <taxon>Bacillota</taxon>
        <taxon>Clostridia</taxon>
        <taxon>Eubacteriales</taxon>
        <taxon>Heliobacteriaceae</taxon>
        <taxon>Heliomicrobium</taxon>
    </lineage>
</organism>
<feature type="transmembrane region" description="Helical" evidence="6">
    <location>
        <begin position="197"/>
        <end position="215"/>
    </location>
</feature>
<feature type="compositionally biased region" description="Basic and acidic residues" evidence="5">
    <location>
        <begin position="140"/>
        <end position="150"/>
    </location>
</feature>
<dbReference type="GO" id="GO:0022857">
    <property type="term" value="F:transmembrane transporter activity"/>
    <property type="evidence" value="ECO:0007669"/>
    <property type="project" value="InterPro"/>
</dbReference>
<proteinExistence type="predicted"/>
<dbReference type="CDD" id="cd00038">
    <property type="entry name" value="CAP_ED"/>
    <property type="match status" value="1"/>
</dbReference>
<feature type="transmembrane region" description="Helical" evidence="6">
    <location>
        <begin position="582"/>
        <end position="602"/>
    </location>
</feature>
<feature type="domain" description="Cyclic nucleotide-binding" evidence="7">
    <location>
        <begin position="12"/>
        <end position="116"/>
    </location>
</feature>
<feature type="transmembrane region" description="Helical" evidence="6">
    <location>
        <begin position="402"/>
        <end position="425"/>
    </location>
</feature>
<dbReference type="OrthoDB" id="9783240at2"/>
<dbReference type="Gene3D" id="2.60.120.10">
    <property type="entry name" value="Jelly Rolls"/>
    <property type="match status" value="1"/>
</dbReference>
<dbReference type="PANTHER" id="PTHR23011">
    <property type="entry name" value="CYCLIC NUCLEOTIDE-BINDING DOMAIN CONTAINING PROTEIN"/>
    <property type="match status" value="1"/>
</dbReference>
<evidence type="ECO:0000259" key="7">
    <source>
        <dbReference type="PROSITE" id="PS50042"/>
    </source>
</evidence>
<dbReference type="Pfam" id="PF00939">
    <property type="entry name" value="Na_sulph_symp"/>
    <property type="match status" value="1"/>
</dbReference>
<dbReference type="Proteomes" id="UP000463470">
    <property type="component" value="Unassembled WGS sequence"/>
</dbReference>
<dbReference type="Pfam" id="PF00027">
    <property type="entry name" value="cNMP_binding"/>
    <property type="match status" value="1"/>
</dbReference>
<gene>
    <name evidence="8" type="ORF">GTO91_12120</name>
</gene>
<feature type="transmembrane region" description="Helical" evidence="6">
    <location>
        <begin position="309"/>
        <end position="328"/>
    </location>
</feature>
<feature type="transmembrane region" description="Helical" evidence="6">
    <location>
        <begin position="373"/>
        <end position="390"/>
    </location>
</feature>
<dbReference type="PRINTS" id="PR00103">
    <property type="entry name" value="CAMPKINASE"/>
</dbReference>
<keyword evidence="2 6" id="KW-0812">Transmembrane</keyword>
<dbReference type="AlphaFoldDB" id="A0A845L5F7"/>
<evidence type="ECO:0000313" key="9">
    <source>
        <dbReference type="Proteomes" id="UP000463470"/>
    </source>
</evidence>
<dbReference type="EMBL" id="WXEY01000014">
    <property type="protein sequence ID" value="MZP30459.1"/>
    <property type="molecule type" value="Genomic_DNA"/>
</dbReference>
<protein>
    <submittedName>
        <fullName evidence="8">Cyclic nucleotide-binding domain-containing protein</fullName>
    </submittedName>
</protein>
<feature type="transmembrane region" description="Helical" evidence="6">
    <location>
        <begin position="545"/>
        <end position="562"/>
    </location>
</feature>
<evidence type="ECO:0000313" key="8">
    <source>
        <dbReference type="EMBL" id="MZP30459.1"/>
    </source>
</evidence>
<dbReference type="PROSITE" id="PS00889">
    <property type="entry name" value="CNMP_BINDING_2"/>
    <property type="match status" value="1"/>
</dbReference>
<dbReference type="RefSeq" id="WP_161258986.1">
    <property type="nucleotide sequence ID" value="NZ_WXEY01000014.1"/>
</dbReference>
<keyword evidence="9" id="KW-1185">Reference proteome</keyword>
<dbReference type="InterPro" id="IPR000595">
    <property type="entry name" value="cNMP-bd_dom"/>
</dbReference>
<feature type="transmembrane region" description="Helical" evidence="6">
    <location>
        <begin position="628"/>
        <end position="648"/>
    </location>
</feature>
<dbReference type="InterPro" id="IPR014710">
    <property type="entry name" value="RmlC-like_jellyroll"/>
</dbReference>
<dbReference type="InterPro" id="IPR001898">
    <property type="entry name" value="SLC13A/DASS"/>
</dbReference>
<dbReference type="PROSITE" id="PS50042">
    <property type="entry name" value="CNMP_BINDING_3"/>
    <property type="match status" value="1"/>
</dbReference>
<evidence type="ECO:0000256" key="6">
    <source>
        <dbReference type="SAM" id="Phobius"/>
    </source>
</evidence>
<evidence type="ECO:0000256" key="5">
    <source>
        <dbReference type="SAM" id="MobiDB-lite"/>
    </source>
</evidence>
<dbReference type="SUPFAM" id="SSF51206">
    <property type="entry name" value="cAMP-binding domain-like"/>
    <property type="match status" value="1"/>
</dbReference>
<keyword evidence="3 6" id="KW-1133">Transmembrane helix</keyword>
<reference evidence="8 9" key="1">
    <citation type="submission" date="2020-01" db="EMBL/GenBank/DDBJ databases">
        <title>Whole-genome sequence of Heliobacterium undosum DSM 13378.</title>
        <authorList>
            <person name="Kyndt J.A."/>
            <person name="Meyer T.E."/>
        </authorList>
    </citation>
    <scope>NUCLEOTIDE SEQUENCE [LARGE SCALE GENOMIC DNA]</scope>
    <source>
        <strain evidence="8 9">DSM 13378</strain>
    </source>
</reference>
<comment type="subcellular location">
    <subcellularLocation>
        <location evidence="1">Membrane</location>
        <topology evidence="1">Multi-pass membrane protein</topology>
    </subcellularLocation>
</comment>
<dbReference type="InterPro" id="IPR018488">
    <property type="entry name" value="cNMP-bd_CS"/>
</dbReference>
<feature type="transmembrane region" description="Helical" evidence="6">
    <location>
        <begin position="477"/>
        <end position="494"/>
    </location>
</feature>
<name>A0A845L5F7_9FIRM</name>
<evidence type="ECO:0000256" key="4">
    <source>
        <dbReference type="ARBA" id="ARBA00023136"/>
    </source>
</evidence>
<feature type="region of interest" description="Disordered" evidence="5">
    <location>
        <begin position="139"/>
        <end position="158"/>
    </location>
</feature>
<dbReference type="InterPro" id="IPR018490">
    <property type="entry name" value="cNMP-bd_dom_sf"/>
</dbReference>
<dbReference type="SMART" id="SM00100">
    <property type="entry name" value="cNMP"/>
    <property type="match status" value="1"/>
</dbReference>
<accession>A0A845L5F7</accession>
<evidence type="ECO:0000256" key="1">
    <source>
        <dbReference type="ARBA" id="ARBA00004141"/>
    </source>
</evidence>
<feature type="transmembrane region" description="Helical" evidence="6">
    <location>
        <begin position="273"/>
        <end position="297"/>
    </location>
</feature>
<comment type="caution">
    <text evidence="8">The sequence shown here is derived from an EMBL/GenBank/DDBJ whole genome shotgun (WGS) entry which is preliminary data.</text>
</comment>
<evidence type="ECO:0000256" key="3">
    <source>
        <dbReference type="ARBA" id="ARBA00022989"/>
    </source>
</evidence>
<sequence length="655" mass="71008">MDVDIRSLDIPIFSGLDRIHRAKLLPEFEEVQYPAGYVIFHEGDPGDSLYIILSGSVSVFRAPPDGQAPVILAEFGENDCFGEMALLTAVPRTATVKTMTPCRLARLSKGRFDYLLHEHHSLAIAIAKLLSKRLAAQSGHDVDTQPDHQETAASAEPVAGHPEAAIAQDRQTSPTALLPLCSLGALWGGLFKNRKPLALLLFTAFVEIILHFLLQSAGMKASHTALLQIIAAAALFWSFNLYSPHAVALCLPLAAVLLQATTPNIAFSGFSHSSWFLILGVSALTAGISRTGLMYRLALLVMKRFPPNYGGQTLAWAITGMVLTPVIPSSNGRVTLVAPMLAALGETLRLPGGSSASVGLAMSCLLGFGHMSFLFMNGAAVCYVILGLLPQDVAQSVSYQTWFFHAAPLGFAFFILSFLAILLMFPHKEGLQIQPTMIEAQLKVLGPLTREEKVCLLATSFSLIGFLTQTWHHIDGAWISLVSFLILYVGAVLTDKTIRSGIDWGFLITFGSMVGFGNAMKSTGLTDTLSHLLQPLLKTVMDSQLVFLLAVAVYLYLLRFVLPITPALLVGMLTVTPLCEAMHLNPVVVGIIMLLASNPWVLPSQNAMYLSMVEGTDQKMFRHEQTRGLAIVYGVICLLSICVAVPYWETVGLIY</sequence>
<dbReference type="GO" id="GO:0016020">
    <property type="term" value="C:membrane"/>
    <property type="evidence" value="ECO:0007669"/>
    <property type="project" value="UniProtKB-SubCell"/>
</dbReference>
<keyword evidence="4 6" id="KW-0472">Membrane</keyword>
<dbReference type="PANTHER" id="PTHR23011:SF28">
    <property type="entry name" value="CYCLIC NUCLEOTIDE-BINDING DOMAIN CONTAINING PROTEIN"/>
    <property type="match status" value="1"/>
</dbReference>